<comment type="cofactor">
    <cofactor evidence="1">
        <name>pantetheine 4'-phosphate</name>
        <dbReference type="ChEBI" id="CHEBI:47942"/>
    </cofactor>
</comment>
<proteinExistence type="inferred from homology"/>
<evidence type="ECO:0000313" key="9">
    <source>
        <dbReference type="Proteomes" id="UP000266906"/>
    </source>
</evidence>
<dbReference type="InterPro" id="IPR001242">
    <property type="entry name" value="Condensation_dom"/>
</dbReference>
<accession>A0A3N4R0Q8</accession>
<dbReference type="GO" id="GO:0031177">
    <property type="term" value="F:phosphopantetheine binding"/>
    <property type="evidence" value="ECO:0007669"/>
    <property type="project" value="InterPro"/>
</dbReference>
<keyword evidence="9" id="KW-1185">Reference proteome</keyword>
<dbReference type="Pfam" id="PF00501">
    <property type="entry name" value="AMP-binding"/>
    <property type="match status" value="1"/>
</dbReference>
<evidence type="ECO:0000256" key="3">
    <source>
        <dbReference type="ARBA" id="ARBA00022553"/>
    </source>
</evidence>
<evidence type="ECO:0000259" key="7">
    <source>
        <dbReference type="PROSITE" id="PS50075"/>
    </source>
</evidence>
<evidence type="ECO:0000313" key="8">
    <source>
        <dbReference type="EMBL" id="RPE26898.1"/>
    </source>
</evidence>
<comment type="caution">
    <text evidence="8">The sequence shown here is derived from an EMBL/GenBank/DDBJ whole genome shotgun (WGS) entry which is preliminary data.</text>
</comment>
<dbReference type="Pfam" id="PF13193">
    <property type="entry name" value="AMP-binding_C"/>
    <property type="match status" value="1"/>
</dbReference>
<dbReference type="Gene3D" id="3.30.300.30">
    <property type="match status" value="1"/>
</dbReference>
<dbReference type="InterPro" id="IPR025110">
    <property type="entry name" value="AMP-bd_C"/>
</dbReference>
<dbReference type="SUPFAM" id="SSF52777">
    <property type="entry name" value="CoA-dependent acyltransferases"/>
    <property type="match status" value="2"/>
</dbReference>
<dbReference type="Pfam" id="PF22621">
    <property type="entry name" value="CurL-like_PKS_C"/>
    <property type="match status" value="1"/>
</dbReference>
<evidence type="ECO:0000256" key="5">
    <source>
        <dbReference type="ARBA" id="ARBA00029443"/>
    </source>
</evidence>
<dbReference type="Gene3D" id="3.30.70.3290">
    <property type="match status" value="1"/>
</dbReference>
<keyword evidence="2" id="KW-0596">Phosphopantetheine</keyword>
<evidence type="ECO:0000256" key="2">
    <source>
        <dbReference type="ARBA" id="ARBA00022450"/>
    </source>
</evidence>
<dbReference type="InterPro" id="IPR036736">
    <property type="entry name" value="ACP-like_sf"/>
</dbReference>
<organism evidence="8 9">
    <name type="scientific">Kitasatospora cineracea</name>
    <dbReference type="NCBI Taxonomy" id="88074"/>
    <lineage>
        <taxon>Bacteria</taxon>
        <taxon>Bacillati</taxon>
        <taxon>Actinomycetota</taxon>
        <taxon>Actinomycetes</taxon>
        <taxon>Kitasatosporales</taxon>
        <taxon>Streptomycetaceae</taxon>
        <taxon>Kitasatospora</taxon>
    </lineage>
</organism>
<feature type="domain" description="Carrier" evidence="7">
    <location>
        <begin position="1072"/>
        <end position="1147"/>
    </location>
</feature>
<dbReference type="GO" id="GO:0044550">
    <property type="term" value="P:secondary metabolite biosynthetic process"/>
    <property type="evidence" value="ECO:0007669"/>
    <property type="project" value="TreeGrafter"/>
</dbReference>
<dbReference type="InterPro" id="IPR020845">
    <property type="entry name" value="AMP-binding_CS"/>
</dbReference>
<dbReference type="Gene3D" id="3.40.366.10">
    <property type="entry name" value="Malonyl-Coenzyme A Acyl Carrier Protein, domain 2"/>
    <property type="match status" value="1"/>
</dbReference>
<dbReference type="Gene3D" id="3.40.50.980">
    <property type="match status" value="2"/>
</dbReference>
<dbReference type="Gene3D" id="1.10.1200.10">
    <property type="entry name" value="ACP-like"/>
    <property type="match status" value="1"/>
</dbReference>
<evidence type="ECO:0000256" key="4">
    <source>
        <dbReference type="ARBA" id="ARBA00023194"/>
    </source>
</evidence>
<reference evidence="8 9" key="1">
    <citation type="submission" date="2018-11" db="EMBL/GenBank/DDBJ databases">
        <title>Sequencing the genomes of 1000 actinobacteria strains.</title>
        <authorList>
            <person name="Klenk H.-P."/>
        </authorList>
    </citation>
    <scope>NUCLEOTIDE SEQUENCE [LARGE SCALE GENOMIC DNA]</scope>
    <source>
        <strain evidence="8 9">DSM 44781</strain>
    </source>
</reference>
<dbReference type="Proteomes" id="UP000266906">
    <property type="component" value="Unassembled WGS sequence"/>
</dbReference>
<dbReference type="Pfam" id="PF00550">
    <property type="entry name" value="PP-binding"/>
    <property type="match status" value="1"/>
</dbReference>
<feature type="region of interest" description="Disordered" evidence="6">
    <location>
        <begin position="1147"/>
        <end position="1207"/>
    </location>
</feature>
<dbReference type="GO" id="GO:0043041">
    <property type="term" value="P:amino acid activation for nonribosomal peptide biosynthetic process"/>
    <property type="evidence" value="ECO:0007669"/>
    <property type="project" value="TreeGrafter"/>
</dbReference>
<dbReference type="SMART" id="SM00823">
    <property type="entry name" value="PKS_PP"/>
    <property type="match status" value="1"/>
</dbReference>
<dbReference type="InterPro" id="IPR009081">
    <property type="entry name" value="PP-bd_ACP"/>
</dbReference>
<dbReference type="GO" id="GO:0016740">
    <property type="term" value="F:transferase activity"/>
    <property type="evidence" value="ECO:0007669"/>
    <property type="project" value="InterPro"/>
</dbReference>
<evidence type="ECO:0000256" key="1">
    <source>
        <dbReference type="ARBA" id="ARBA00001957"/>
    </source>
</evidence>
<dbReference type="InterPro" id="IPR016035">
    <property type="entry name" value="Acyl_Trfase/lysoPLipase"/>
</dbReference>
<dbReference type="PANTHER" id="PTHR45527">
    <property type="entry name" value="NONRIBOSOMAL PEPTIDE SYNTHETASE"/>
    <property type="match status" value="1"/>
</dbReference>
<dbReference type="Gene3D" id="3.30.559.30">
    <property type="entry name" value="Nonribosomal peptide synthetase, condensation domain"/>
    <property type="match status" value="1"/>
</dbReference>
<dbReference type="InterPro" id="IPR006162">
    <property type="entry name" value="Ppantetheine_attach_site"/>
</dbReference>
<feature type="region of interest" description="Disordered" evidence="6">
    <location>
        <begin position="1324"/>
        <end position="1351"/>
    </location>
</feature>
<dbReference type="Pfam" id="PF00668">
    <property type="entry name" value="Condensation"/>
    <property type="match status" value="2"/>
</dbReference>
<gene>
    <name evidence="8" type="ORF">EDD38_7535</name>
</gene>
<dbReference type="Gene3D" id="2.30.38.10">
    <property type="entry name" value="Luciferase, Domain 3"/>
    <property type="match status" value="1"/>
</dbReference>
<dbReference type="SUPFAM" id="SSF52151">
    <property type="entry name" value="FabD/lysophospholipase-like"/>
    <property type="match status" value="1"/>
</dbReference>
<feature type="region of interest" description="Disordered" evidence="6">
    <location>
        <begin position="1487"/>
        <end position="1509"/>
    </location>
</feature>
<dbReference type="SUPFAM" id="SSF47336">
    <property type="entry name" value="ACP-like"/>
    <property type="match status" value="1"/>
</dbReference>
<comment type="similarity">
    <text evidence="5">In the C-terminal section; belongs to the NRP synthetase family.</text>
</comment>
<dbReference type="SUPFAM" id="SSF56801">
    <property type="entry name" value="Acetyl-CoA synthetase-like"/>
    <property type="match status" value="1"/>
</dbReference>
<dbReference type="InterPro" id="IPR020806">
    <property type="entry name" value="PKS_PP-bd"/>
</dbReference>
<dbReference type="PROSITE" id="PS00455">
    <property type="entry name" value="AMP_BINDING"/>
    <property type="match status" value="1"/>
</dbReference>
<protein>
    <submittedName>
        <fullName evidence="8">Amino acid adenylation domain-containing protein</fullName>
    </submittedName>
</protein>
<dbReference type="NCBIfam" id="TIGR01733">
    <property type="entry name" value="AA-adenyl-dom"/>
    <property type="match status" value="1"/>
</dbReference>
<dbReference type="PROSITE" id="PS50075">
    <property type="entry name" value="CARRIER"/>
    <property type="match status" value="1"/>
</dbReference>
<name>A0A3N4R0Q8_9ACTN</name>
<dbReference type="InterPro" id="IPR045851">
    <property type="entry name" value="AMP-bd_C_sf"/>
</dbReference>
<dbReference type="InterPro" id="IPR023213">
    <property type="entry name" value="CAT-like_dom_sf"/>
</dbReference>
<dbReference type="GO" id="GO:0017000">
    <property type="term" value="P:antibiotic biosynthetic process"/>
    <property type="evidence" value="ECO:0007669"/>
    <property type="project" value="UniProtKB-KW"/>
</dbReference>
<keyword evidence="4" id="KW-0045">Antibiotic biosynthesis</keyword>
<dbReference type="EMBL" id="RKQG01000005">
    <property type="protein sequence ID" value="RPE26898.1"/>
    <property type="molecule type" value="Genomic_DNA"/>
</dbReference>
<dbReference type="GO" id="GO:0008610">
    <property type="term" value="P:lipid biosynthetic process"/>
    <property type="evidence" value="ECO:0007669"/>
    <property type="project" value="UniProtKB-ARBA"/>
</dbReference>
<dbReference type="GO" id="GO:0005737">
    <property type="term" value="C:cytoplasm"/>
    <property type="evidence" value="ECO:0007669"/>
    <property type="project" value="TreeGrafter"/>
</dbReference>
<dbReference type="PANTHER" id="PTHR45527:SF1">
    <property type="entry name" value="FATTY ACID SYNTHASE"/>
    <property type="match status" value="1"/>
</dbReference>
<keyword evidence="3" id="KW-0597">Phosphoprotein</keyword>
<evidence type="ECO:0000256" key="6">
    <source>
        <dbReference type="SAM" id="MobiDB-lite"/>
    </source>
</evidence>
<dbReference type="InterPro" id="IPR010071">
    <property type="entry name" value="AA_adenyl_dom"/>
</dbReference>
<sequence>MTRDVNEARSKATPEQVEVWLAVQREPESGRFNIPVDLEFTPGVDLPALRGALQDLVSRHPLLRSAFVTEGPDLLRVEHPTAPVPLMVRRSTTPYDPATAAREAAALSARPFDTTRAPLLRAEVLHHPDGALLVLVVHHLVCDGWSQQVLLDDLIAAYRTRLQPTPGEPGPPMLSADNIPPAPPMLSADNIPPAAAVLSADNTAPTAPSAPVLSADNIPSTAPMLSADNIPSTAPMLSADNIPFPTPMLSADNTTPATTPAPDAAAAYWQGLLGDELPSLAPLPDLNRSSATPGAPAWETAALDARTMAGIRDLARAELASPATVLLACWLTLLHAWSAAEAGTSGMLFAARHGDERSVDLQARVLPVVSEVSAGTAFRDLVVALRDQVWDSLDHCTVPSAQLRTLRREAGHRSLIDPCVFMHFPEPEGEWEVPGARIRLVEHDTPAAKYDFSLVVLEQANGARVRVDFDSAVYRSATARVFLDQFTALAAAAAADPAASCGALVAGSDTFTPFSAVDDTLPLERTPVHELVLARAARTPDAIALRHGPQTVTYRELAHRAQALSTWLRTRGVRNGDLVALLLPRGTTSIVLWLATLIAGAGYLPLDPVYPDAQLQAVLDDAAPRITIGTDGLLGRVTLPPGRAFTVEEALWGALDRSPTAPAPAPVRVGPDGVFNVLYTSGSTGRPKGVVLSHEGFTRLLSRPDFLDLDETDVVAHLCPLNFDGATYEVWGALAAGAEVVVVGKELVLSPEELRTVFLEHGVTTMLASTPLMNRLIEDVPDVFQTLRRVFCGGEMISVPHMSKVLRWAAPGTVLHGYGPTENSFTSTWWPVTGTDDCARTVPIGAPVPGTRAVVVMDPVGMRAAPRGVPGELWLGGAGLARGYLGDPAATARRYVPDGFSGLPGQRLYRTGDRVRWTPDGLLEFIGRDDNQVKIRSQRVELGEVTSALAAHPQVQAAVVSVVRNRRGEKELAGFAVLEPGGRTEEVRAHLRTVLPSFAVPRYLVALDEMPLTPNGKVDRKRLPDPTAPPVLSADNIPPAPPMLSADNILSPTPMLSADNIPSATATAPAVADAPSTVEAVRAAWISLVEHDDFGPDDNFFDAGGHSLLLVALAQALRERLGTAPSVADLLRHTTVRAQATLLSATAPAPAPATAPPVLSADNIPPAPPMLSADNIPSPTPMLSADNIPPTPAVLSADNTGPAAPVLSADNTEAAPAARPGPTPRILVLSARDEAALAAIRSALADHLERTPGLRLADVATTLQQGREALDHRYAVVATDLDRAARALRSPLPGTPGVEGRTDPKAPARVIWSFGGTTADTTTARALADSPSARRRTQEAGLPGTPGRTGPVELFAAQLGLAEELTDRGLTPAAVTGAGAGLVTALVVAGTLDFPAGLRLAEALAAPDTTPAGLTALLRELSPGPARTSLAAPVDDPAALAAALLSADGRPRVPAPAPGTRTVVVDTGVGARPAMLSADNIVVPLTAGTTNNDGSDDDDGSGNGNDADAAPRTRLLTAVARLWCHGVPVALTEGTPGRRLRLPVYRFERAG</sequence>
<dbReference type="InterPro" id="IPR001227">
    <property type="entry name" value="Ac_transferase_dom_sf"/>
</dbReference>
<dbReference type="PROSITE" id="PS00012">
    <property type="entry name" value="PHOSPHOPANTETHEINE"/>
    <property type="match status" value="1"/>
</dbReference>
<dbReference type="InterPro" id="IPR000873">
    <property type="entry name" value="AMP-dep_synth/lig_dom"/>
</dbReference>
<dbReference type="Gene3D" id="3.30.559.10">
    <property type="entry name" value="Chloramphenicol acetyltransferase-like domain"/>
    <property type="match status" value="1"/>
</dbReference>